<dbReference type="InParanoid" id="A0A517SGX2"/>
<accession>A0A517SGX2</accession>
<dbReference type="SUPFAM" id="SSF53756">
    <property type="entry name" value="UDP-Glycosyltransferase/glycogen phosphorylase"/>
    <property type="match status" value="1"/>
</dbReference>
<organism evidence="1 2">
    <name type="scientific">Caulifigura coniformis</name>
    <dbReference type="NCBI Taxonomy" id="2527983"/>
    <lineage>
        <taxon>Bacteria</taxon>
        <taxon>Pseudomonadati</taxon>
        <taxon>Planctomycetota</taxon>
        <taxon>Planctomycetia</taxon>
        <taxon>Planctomycetales</taxon>
        <taxon>Planctomycetaceae</taxon>
        <taxon>Caulifigura</taxon>
    </lineage>
</organism>
<sequence length="425" mass="46522">MAAGPSVTIVALNASAVINPQAGARIGGLETFAWNLARALAADRFEAFFAVRATTMPPEKVVDGVTLLVDFEPLRDLRRGVSEQVLVERSFPWLRVKKWSPALLWRVPILAVARLFGGERSLDQRFGKLLSPLRPGIVIALGVSAESAAALAAAEAAGHEGIIWLQSNGDLDERFFREPGYRNVYGVTGDDANACLKGKHLLIAQTEHQRERLRTLTGRECAVIQNPVDLDAFSPPAENAERRGVLWIGRYDRFHKRPLLALEIARNCPEIPFLFVINDGDPAVAEELRRSKPENVSVVDFVPRPEMPGRFRSAAAFLSTGSLEHEGFPNVLLEAAAAGLPIVSLHDFDGFLKRSECGIATDGDLSLAASSLAQLARDRAEWLRRSVAGRAYVEANHSMAIVLRGLRPLLRGLESPVGEEPEIRR</sequence>
<evidence type="ECO:0000313" key="2">
    <source>
        <dbReference type="Proteomes" id="UP000315700"/>
    </source>
</evidence>
<proteinExistence type="predicted"/>
<dbReference type="AlphaFoldDB" id="A0A517SGX2"/>
<keyword evidence="2" id="KW-1185">Reference proteome</keyword>
<evidence type="ECO:0000313" key="1">
    <source>
        <dbReference type="EMBL" id="QDT55373.1"/>
    </source>
</evidence>
<dbReference type="GO" id="GO:0016740">
    <property type="term" value="F:transferase activity"/>
    <property type="evidence" value="ECO:0007669"/>
    <property type="project" value="UniProtKB-KW"/>
</dbReference>
<dbReference type="CDD" id="cd03801">
    <property type="entry name" value="GT4_PimA-like"/>
    <property type="match status" value="1"/>
</dbReference>
<dbReference type="Pfam" id="PF13692">
    <property type="entry name" value="Glyco_trans_1_4"/>
    <property type="match status" value="1"/>
</dbReference>
<name>A0A517SGX2_9PLAN</name>
<reference evidence="1 2" key="1">
    <citation type="submission" date="2019-02" db="EMBL/GenBank/DDBJ databases">
        <title>Deep-cultivation of Planctomycetes and their phenomic and genomic characterization uncovers novel biology.</title>
        <authorList>
            <person name="Wiegand S."/>
            <person name="Jogler M."/>
            <person name="Boedeker C."/>
            <person name="Pinto D."/>
            <person name="Vollmers J."/>
            <person name="Rivas-Marin E."/>
            <person name="Kohn T."/>
            <person name="Peeters S.H."/>
            <person name="Heuer A."/>
            <person name="Rast P."/>
            <person name="Oberbeckmann S."/>
            <person name="Bunk B."/>
            <person name="Jeske O."/>
            <person name="Meyerdierks A."/>
            <person name="Storesund J.E."/>
            <person name="Kallscheuer N."/>
            <person name="Luecker S."/>
            <person name="Lage O.M."/>
            <person name="Pohl T."/>
            <person name="Merkel B.J."/>
            <person name="Hornburger P."/>
            <person name="Mueller R.-W."/>
            <person name="Bruemmer F."/>
            <person name="Labrenz M."/>
            <person name="Spormann A.M."/>
            <person name="Op den Camp H."/>
            <person name="Overmann J."/>
            <person name="Amann R."/>
            <person name="Jetten M.S.M."/>
            <person name="Mascher T."/>
            <person name="Medema M.H."/>
            <person name="Devos D.P."/>
            <person name="Kaster A.-K."/>
            <person name="Ovreas L."/>
            <person name="Rohde M."/>
            <person name="Galperin M.Y."/>
            <person name="Jogler C."/>
        </authorList>
    </citation>
    <scope>NUCLEOTIDE SEQUENCE [LARGE SCALE GENOMIC DNA]</scope>
    <source>
        <strain evidence="1 2">Pan44</strain>
    </source>
</reference>
<keyword evidence="1" id="KW-0808">Transferase</keyword>
<protein>
    <submittedName>
        <fullName evidence="1">Glycosyl transferases group 1</fullName>
    </submittedName>
</protein>
<dbReference type="EMBL" id="CP036271">
    <property type="protein sequence ID" value="QDT55373.1"/>
    <property type="molecule type" value="Genomic_DNA"/>
</dbReference>
<dbReference type="PANTHER" id="PTHR12526">
    <property type="entry name" value="GLYCOSYLTRANSFERASE"/>
    <property type="match status" value="1"/>
</dbReference>
<dbReference type="Proteomes" id="UP000315700">
    <property type="component" value="Chromosome"/>
</dbReference>
<dbReference type="Gene3D" id="3.40.50.2000">
    <property type="entry name" value="Glycogen Phosphorylase B"/>
    <property type="match status" value="2"/>
</dbReference>
<gene>
    <name evidence="1" type="ORF">Pan44_34160</name>
</gene>
<dbReference type="PANTHER" id="PTHR12526:SF626">
    <property type="entry name" value="GLL4300 PROTEIN"/>
    <property type="match status" value="1"/>
</dbReference>
<dbReference type="KEGG" id="ccos:Pan44_34160"/>